<proteinExistence type="predicted"/>
<reference evidence="3 4" key="1">
    <citation type="submission" date="2018-08" db="EMBL/GenBank/DDBJ databases">
        <title>Erythrobacter zhengii sp.nov., a bacterium isolated from deep-sea sediment.</title>
        <authorList>
            <person name="Fang C."/>
            <person name="Wu Y.-H."/>
            <person name="Sun C."/>
            <person name="Wang H."/>
            <person name="Cheng H."/>
            <person name="Meng F.-X."/>
            <person name="Wang C.-S."/>
            <person name="Xu X.-W."/>
        </authorList>
    </citation>
    <scope>NUCLEOTIDE SEQUENCE [LARGE SCALE GENOMIC DNA]</scope>
    <source>
        <strain evidence="3 4">V18</strain>
    </source>
</reference>
<dbReference type="GO" id="GO:0016757">
    <property type="term" value="F:glycosyltransferase activity"/>
    <property type="evidence" value="ECO:0007669"/>
    <property type="project" value="InterPro"/>
</dbReference>
<dbReference type="SUPFAM" id="SSF53756">
    <property type="entry name" value="UDP-Glycosyltransferase/glycogen phosphorylase"/>
    <property type="match status" value="1"/>
</dbReference>
<sequence>MRIAVVAHIRHPVAEPFMGGMEAHAALLCQGLRSAGHDVTLLAAQGSSDPQLIRICEEPYESVLPWDEWRGTSKLDEFQRRAFARAREIVAEQSFDVVHNNSLFPDLIDWAREDGIAMVTSQHVPPFGKMADAVRRAAGCGIAQITVASHSQMPLWFDEPSANIRVVHNGIDCRSWHPAEDGLSGRLVWTGRITPNKGLRETIEAVRKAGAALDIAGPAEDRSYFEECMEAGSGADIRYLGQLHGDALRLLVRQARAALVTPMWDEPFGLVAAEALASGVPVIAFDRGAMREVVGPVGLLVEGGSSDRLARAIAKIDTLDRGRCRSRAVERFSVDAMIAGYEGAYHDAIAAGDRASSSSCSSTTALLA</sequence>
<dbReference type="EMBL" id="QXFL01000004">
    <property type="protein sequence ID" value="RIV85626.1"/>
    <property type="molecule type" value="Genomic_DNA"/>
</dbReference>
<protein>
    <submittedName>
        <fullName evidence="3">Glycosyltransferase family 4 protein</fullName>
    </submittedName>
</protein>
<comment type="caution">
    <text evidence="3">The sequence shown here is derived from an EMBL/GenBank/DDBJ whole genome shotgun (WGS) entry which is preliminary data.</text>
</comment>
<dbReference type="Proteomes" id="UP000286576">
    <property type="component" value="Unassembled WGS sequence"/>
</dbReference>
<dbReference type="AlphaFoldDB" id="A0A418NRD2"/>
<evidence type="ECO:0000259" key="1">
    <source>
        <dbReference type="Pfam" id="PF00534"/>
    </source>
</evidence>
<gene>
    <name evidence="3" type="ORF">D2V07_09765</name>
</gene>
<feature type="domain" description="Glycosyltransferase subfamily 4-like N-terminal" evidence="2">
    <location>
        <begin position="18"/>
        <end position="173"/>
    </location>
</feature>
<keyword evidence="3" id="KW-0808">Transferase</keyword>
<dbReference type="Pfam" id="PF00534">
    <property type="entry name" value="Glycos_transf_1"/>
    <property type="match status" value="1"/>
</dbReference>
<evidence type="ECO:0000313" key="3">
    <source>
        <dbReference type="EMBL" id="RIV85626.1"/>
    </source>
</evidence>
<keyword evidence="4" id="KW-1185">Reference proteome</keyword>
<dbReference type="Pfam" id="PF13439">
    <property type="entry name" value="Glyco_transf_4"/>
    <property type="match status" value="1"/>
</dbReference>
<organism evidence="3 4">
    <name type="scientific">Aurantiacibacter zhengii</name>
    <dbReference type="NCBI Taxonomy" id="2307003"/>
    <lineage>
        <taxon>Bacteria</taxon>
        <taxon>Pseudomonadati</taxon>
        <taxon>Pseudomonadota</taxon>
        <taxon>Alphaproteobacteria</taxon>
        <taxon>Sphingomonadales</taxon>
        <taxon>Erythrobacteraceae</taxon>
        <taxon>Aurantiacibacter</taxon>
    </lineage>
</organism>
<dbReference type="PANTHER" id="PTHR45947:SF3">
    <property type="entry name" value="SULFOQUINOVOSYL TRANSFERASE SQD2"/>
    <property type="match status" value="1"/>
</dbReference>
<dbReference type="InterPro" id="IPR001296">
    <property type="entry name" value="Glyco_trans_1"/>
</dbReference>
<dbReference type="PANTHER" id="PTHR45947">
    <property type="entry name" value="SULFOQUINOVOSYL TRANSFERASE SQD2"/>
    <property type="match status" value="1"/>
</dbReference>
<dbReference type="InterPro" id="IPR028098">
    <property type="entry name" value="Glyco_trans_4-like_N"/>
</dbReference>
<feature type="domain" description="Glycosyl transferase family 1" evidence="1">
    <location>
        <begin position="189"/>
        <end position="316"/>
    </location>
</feature>
<evidence type="ECO:0000313" key="4">
    <source>
        <dbReference type="Proteomes" id="UP000286576"/>
    </source>
</evidence>
<dbReference type="InterPro" id="IPR050194">
    <property type="entry name" value="Glycosyltransferase_grp1"/>
</dbReference>
<accession>A0A418NRD2</accession>
<name>A0A418NRD2_9SPHN</name>
<dbReference type="Gene3D" id="3.40.50.2000">
    <property type="entry name" value="Glycogen Phosphorylase B"/>
    <property type="match status" value="2"/>
</dbReference>
<dbReference type="RefSeq" id="WP_119586817.1">
    <property type="nucleotide sequence ID" value="NZ_CAWODQ010000024.1"/>
</dbReference>
<evidence type="ECO:0000259" key="2">
    <source>
        <dbReference type="Pfam" id="PF13439"/>
    </source>
</evidence>